<feature type="binding site" evidence="14 15">
    <location>
        <position position="122"/>
    </location>
    <ligand>
        <name>a divalent metal cation</name>
        <dbReference type="ChEBI" id="CHEBI:60240"/>
    </ligand>
</feature>
<evidence type="ECO:0000256" key="2">
    <source>
        <dbReference type="ARBA" id="ARBA00001946"/>
    </source>
</evidence>
<evidence type="ECO:0000313" key="19">
    <source>
        <dbReference type="EMBL" id="ACV11168.1"/>
    </source>
</evidence>
<dbReference type="InterPro" id="IPR036397">
    <property type="entry name" value="RNaseH_sf"/>
</dbReference>
<evidence type="ECO:0000256" key="12">
    <source>
        <dbReference type="ARBA" id="ARBA00022801"/>
    </source>
</evidence>
<gene>
    <name evidence="14" type="primary">rnhB</name>
    <name evidence="19" type="ordered locus">Huta_0985</name>
</gene>
<evidence type="ECO:0000313" key="20">
    <source>
        <dbReference type="Proteomes" id="UP000002071"/>
    </source>
</evidence>
<evidence type="ECO:0000256" key="7">
    <source>
        <dbReference type="ARBA" id="ARBA00019179"/>
    </source>
</evidence>
<evidence type="ECO:0000256" key="17">
    <source>
        <dbReference type="SAM" id="MobiDB-lite"/>
    </source>
</evidence>
<dbReference type="Proteomes" id="UP000002071">
    <property type="component" value="Chromosome"/>
</dbReference>
<dbReference type="AlphaFoldDB" id="C7NV84"/>
<evidence type="ECO:0000256" key="16">
    <source>
        <dbReference type="RuleBase" id="RU003515"/>
    </source>
</evidence>
<dbReference type="eggNOG" id="arCOG04121">
    <property type="taxonomic scope" value="Archaea"/>
</dbReference>
<comment type="cofactor">
    <cofactor evidence="14 15">
        <name>Mn(2+)</name>
        <dbReference type="ChEBI" id="CHEBI:29035"/>
    </cofactor>
    <cofactor evidence="14 15">
        <name>Mg(2+)</name>
        <dbReference type="ChEBI" id="CHEBI:18420"/>
    </cofactor>
    <text evidence="14 15">Manganese or magnesium. Binds 1 divalent metal ion per monomer in the absence of substrate. May bind a second metal ion after substrate binding.</text>
</comment>
<dbReference type="GO" id="GO:0043137">
    <property type="term" value="P:DNA replication, removal of RNA primer"/>
    <property type="evidence" value="ECO:0007669"/>
    <property type="project" value="TreeGrafter"/>
</dbReference>
<dbReference type="GO" id="GO:0006298">
    <property type="term" value="P:mismatch repair"/>
    <property type="evidence" value="ECO:0007669"/>
    <property type="project" value="TreeGrafter"/>
</dbReference>
<keyword evidence="11 14" id="KW-0255">Endonuclease</keyword>
<keyword evidence="10 14" id="KW-0479">Metal-binding</keyword>
<dbReference type="GO" id="GO:0005737">
    <property type="term" value="C:cytoplasm"/>
    <property type="evidence" value="ECO:0007669"/>
    <property type="project" value="UniProtKB-SubCell"/>
</dbReference>
<evidence type="ECO:0000256" key="5">
    <source>
        <dbReference type="ARBA" id="ARBA00007383"/>
    </source>
</evidence>
<dbReference type="STRING" id="519442.Huta_0985"/>
<dbReference type="PROSITE" id="PS51975">
    <property type="entry name" value="RNASE_H_2"/>
    <property type="match status" value="1"/>
</dbReference>
<evidence type="ECO:0000256" key="9">
    <source>
        <dbReference type="ARBA" id="ARBA00022722"/>
    </source>
</evidence>
<evidence type="ECO:0000259" key="18">
    <source>
        <dbReference type="PROSITE" id="PS51975"/>
    </source>
</evidence>
<dbReference type="InterPro" id="IPR004649">
    <property type="entry name" value="RNase_H2_suA"/>
</dbReference>
<keyword evidence="13 14" id="KW-0464">Manganese</keyword>
<dbReference type="GO" id="GO:0030145">
    <property type="term" value="F:manganese ion binding"/>
    <property type="evidence" value="ECO:0007669"/>
    <property type="project" value="UniProtKB-UniRule"/>
</dbReference>
<dbReference type="Pfam" id="PF01351">
    <property type="entry name" value="RNase_HII"/>
    <property type="match status" value="1"/>
</dbReference>
<evidence type="ECO:0000256" key="10">
    <source>
        <dbReference type="ARBA" id="ARBA00022723"/>
    </source>
</evidence>
<dbReference type="InterPro" id="IPR020787">
    <property type="entry name" value="RNase_HII_arc"/>
</dbReference>
<dbReference type="InterPro" id="IPR023160">
    <property type="entry name" value="RNase_HII_hlx-loop-hlx_cap_dom"/>
</dbReference>
<evidence type="ECO:0000256" key="6">
    <source>
        <dbReference type="ARBA" id="ARBA00012180"/>
    </source>
</evidence>
<comment type="catalytic activity">
    <reaction evidence="1 14 15 16">
        <text>Endonucleolytic cleavage to 5'-phosphomonoester.</text>
        <dbReference type="EC" id="3.1.26.4"/>
    </reaction>
</comment>
<evidence type="ECO:0000256" key="4">
    <source>
        <dbReference type="ARBA" id="ARBA00004496"/>
    </source>
</evidence>
<dbReference type="InterPro" id="IPR001352">
    <property type="entry name" value="RNase_HII/HIII"/>
</dbReference>
<sequence>MDEQAPGERTCLDDWTDDGKSDLRAGVDEAGKGPVLGSMFAACVVADPADLPDDVDDSKDLSAERREELATVIRDRAHAVAVSEIPVARIDDTETDMNTLTVVAHAEALEPVASDGLATYLDAGDTNAVRFERRVADRIEADLDLRAEHGADAAYPIVGAASIIAKVERDAHVAELAAEYGDLGSGYPGDSTTRDFLEDYIAEHGELPACARESWQTSRDVRNAAGQAALDDFD</sequence>
<keyword evidence="12 14" id="KW-0378">Hydrolase</keyword>
<reference evidence="19 20" key="1">
    <citation type="journal article" date="2009" name="Stand. Genomic Sci.">
        <title>Complete genome sequence of Halorhabdus utahensis type strain (AX-2).</title>
        <authorList>
            <person name="Anderson I."/>
            <person name="Tindall B.J."/>
            <person name="Pomrenke H."/>
            <person name="Goker M."/>
            <person name="Lapidus A."/>
            <person name="Nolan M."/>
            <person name="Copeland A."/>
            <person name="Glavina Del Rio T."/>
            <person name="Chen F."/>
            <person name="Tice H."/>
            <person name="Cheng J.F."/>
            <person name="Lucas S."/>
            <person name="Chertkov O."/>
            <person name="Bruce D."/>
            <person name="Brettin T."/>
            <person name="Detter J.C."/>
            <person name="Han C."/>
            <person name="Goodwin L."/>
            <person name="Land M."/>
            <person name="Hauser L."/>
            <person name="Chang Y.J."/>
            <person name="Jeffries C.D."/>
            <person name="Pitluck S."/>
            <person name="Pati A."/>
            <person name="Mavromatis K."/>
            <person name="Ivanova N."/>
            <person name="Ovchinnikova G."/>
            <person name="Chen A."/>
            <person name="Palaniappan K."/>
            <person name="Chain P."/>
            <person name="Rohde M."/>
            <person name="Bristow J."/>
            <person name="Eisen J.A."/>
            <person name="Markowitz V."/>
            <person name="Hugenholtz P."/>
            <person name="Kyrpides N.C."/>
            <person name="Klenk H.P."/>
        </authorList>
    </citation>
    <scope>NUCLEOTIDE SEQUENCE [LARGE SCALE GENOMIC DNA]</scope>
    <source>
        <strain evidence="20">DSM 12940 / JCM 11049 / AX-2</strain>
    </source>
</reference>
<evidence type="ECO:0000256" key="11">
    <source>
        <dbReference type="ARBA" id="ARBA00022759"/>
    </source>
</evidence>
<dbReference type="Gene3D" id="1.10.10.460">
    <property type="entry name" value="Ribonuclease hii. Domain 2"/>
    <property type="match status" value="1"/>
</dbReference>
<proteinExistence type="inferred from homology"/>
<feature type="region of interest" description="Disordered" evidence="17">
    <location>
        <begin position="1"/>
        <end position="21"/>
    </location>
</feature>
<dbReference type="HOGENOM" id="CLU_036532_0_4_2"/>
<protein>
    <recommendedName>
        <fullName evidence="7 14">Ribonuclease HII</fullName>
        <shortName evidence="14">RNase HII</shortName>
        <ecNumber evidence="6 14">3.1.26.4</ecNumber>
    </recommendedName>
</protein>
<dbReference type="Gene3D" id="3.30.420.10">
    <property type="entry name" value="Ribonuclease H-like superfamily/Ribonuclease H"/>
    <property type="match status" value="1"/>
</dbReference>
<feature type="domain" description="RNase H type-2" evidence="18">
    <location>
        <begin position="22"/>
        <end position="227"/>
    </location>
</feature>
<name>C7NV84_HALUD</name>
<dbReference type="HAMAP" id="MF_00052_A">
    <property type="entry name" value="RNase_HII_A"/>
    <property type="match status" value="1"/>
</dbReference>
<dbReference type="InterPro" id="IPR012337">
    <property type="entry name" value="RNaseH-like_sf"/>
</dbReference>
<dbReference type="PANTHER" id="PTHR10954">
    <property type="entry name" value="RIBONUCLEASE H2 SUBUNIT A"/>
    <property type="match status" value="1"/>
</dbReference>
<dbReference type="EC" id="3.1.26.4" evidence="6 14"/>
<comment type="similarity">
    <text evidence="5 14 16">Belongs to the RNase HII family.</text>
</comment>
<evidence type="ECO:0000256" key="8">
    <source>
        <dbReference type="ARBA" id="ARBA00022490"/>
    </source>
</evidence>
<evidence type="ECO:0000256" key="13">
    <source>
        <dbReference type="ARBA" id="ARBA00023211"/>
    </source>
</evidence>
<dbReference type="SUPFAM" id="SSF53098">
    <property type="entry name" value="Ribonuclease H-like"/>
    <property type="match status" value="1"/>
</dbReference>
<dbReference type="NCBIfam" id="TIGR00729">
    <property type="entry name" value="ribonuclease HII"/>
    <property type="match status" value="1"/>
</dbReference>
<dbReference type="InterPro" id="IPR024567">
    <property type="entry name" value="RNase_HII/HIII_dom"/>
</dbReference>
<keyword evidence="8 14" id="KW-0963">Cytoplasm</keyword>
<dbReference type="KEGG" id="hut:Huta_0985"/>
<comment type="function">
    <text evidence="3 14 16">Endonuclease that specifically degrades the RNA of RNA-DNA hybrids.</text>
</comment>
<comment type="cofactor">
    <cofactor evidence="2">
        <name>Mg(2+)</name>
        <dbReference type="ChEBI" id="CHEBI:18420"/>
    </cofactor>
</comment>
<feature type="binding site" evidence="14 15">
    <location>
        <position position="28"/>
    </location>
    <ligand>
        <name>a divalent metal cation</name>
        <dbReference type="ChEBI" id="CHEBI:60240"/>
    </ligand>
</feature>
<keyword evidence="9 14" id="KW-0540">Nuclease</keyword>
<evidence type="ECO:0000256" key="15">
    <source>
        <dbReference type="PROSITE-ProRule" id="PRU01319"/>
    </source>
</evidence>
<dbReference type="GO" id="GO:0004523">
    <property type="term" value="F:RNA-DNA hybrid ribonuclease activity"/>
    <property type="evidence" value="ECO:0007669"/>
    <property type="project" value="UniProtKB-UniRule"/>
</dbReference>
<feature type="binding site" evidence="14 15">
    <location>
        <position position="29"/>
    </location>
    <ligand>
        <name>a divalent metal cation</name>
        <dbReference type="ChEBI" id="CHEBI:60240"/>
    </ligand>
</feature>
<evidence type="ECO:0000256" key="3">
    <source>
        <dbReference type="ARBA" id="ARBA00004065"/>
    </source>
</evidence>
<organism evidence="19 20">
    <name type="scientific">Halorhabdus utahensis (strain DSM 12940 / JCM 11049 / AX-2)</name>
    <dbReference type="NCBI Taxonomy" id="519442"/>
    <lineage>
        <taxon>Archaea</taxon>
        <taxon>Methanobacteriati</taxon>
        <taxon>Methanobacteriota</taxon>
        <taxon>Stenosarchaea group</taxon>
        <taxon>Halobacteria</taxon>
        <taxon>Halobacteriales</taxon>
        <taxon>Haloarculaceae</taxon>
        <taxon>Halorhabdus</taxon>
    </lineage>
</organism>
<accession>C7NV84</accession>
<dbReference type="GO" id="GO:0032299">
    <property type="term" value="C:ribonuclease H2 complex"/>
    <property type="evidence" value="ECO:0007669"/>
    <property type="project" value="TreeGrafter"/>
</dbReference>
<dbReference type="CDD" id="cd07180">
    <property type="entry name" value="RNase_HII_archaea_like"/>
    <property type="match status" value="1"/>
</dbReference>
<evidence type="ECO:0000256" key="1">
    <source>
        <dbReference type="ARBA" id="ARBA00000077"/>
    </source>
</evidence>
<evidence type="ECO:0000256" key="14">
    <source>
        <dbReference type="HAMAP-Rule" id="MF_00052"/>
    </source>
</evidence>
<dbReference type="EMBL" id="CP001687">
    <property type="protein sequence ID" value="ACV11168.1"/>
    <property type="molecule type" value="Genomic_DNA"/>
</dbReference>
<dbReference type="GO" id="GO:0003723">
    <property type="term" value="F:RNA binding"/>
    <property type="evidence" value="ECO:0007669"/>
    <property type="project" value="UniProtKB-UniRule"/>
</dbReference>
<keyword evidence="20" id="KW-1185">Reference proteome</keyword>
<comment type="subcellular location">
    <subcellularLocation>
        <location evidence="4 14">Cytoplasm</location>
    </subcellularLocation>
</comment>
<dbReference type="PANTHER" id="PTHR10954:SF23">
    <property type="entry name" value="RIBONUCLEASE"/>
    <property type="match status" value="1"/>
</dbReference>